<dbReference type="RefSeq" id="WP_046193833.1">
    <property type="nucleotide sequence ID" value="NZ_CP018221.1"/>
</dbReference>
<dbReference type="AlphaFoldDB" id="A0A1L3ZXL3"/>
<name>A0A1L3ZXL3_9SPHN</name>
<gene>
    <name evidence="1" type="ORF">BSL82_14710</name>
</gene>
<evidence type="ECO:0000313" key="2">
    <source>
        <dbReference type="Proteomes" id="UP000182063"/>
    </source>
</evidence>
<dbReference type="InterPro" id="IPR038444">
    <property type="entry name" value="DUF465_sf"/>
</dbReference>
<proteinExistence type="predicted"/>
<dbReference type="Pfam" id="PF04325">
    <property type="entry name" value="DUF465"/>
    <property type="match status" value="1"/>
</dbReference>
<reference evidence="2" key="1">
    <citation type="submission" date="2016-11" db="EMBL/GenBank/DDBJ databases">
        <title>Complete Genome Sequence of alachlor-degrading Sphingomonas sp. strain JJ-A5.</title>
        <authorList>
            <person name="Lee H."/>
            <person name="Ka J.-O."/>
        </authorList>
    </citation>
    <scope>NUCLEOTIDE SEQUENCE [LARGE SCALE GENOMIC DNA]</scope>
    <source>
        <strain evidence="2">JJ-A5</strain>
    </source>
</reference>
<accession>A0A1L3ZXL3</accession>
<organism evidence="1 2">
    <name type="scientific">Tardibacter chloracetimidivorans</name>
    <dbReference type="NCBI Taxonomy" id="1921510"/>
    <lineage>
        <taxon>Bacteria</taxon>
        <taxon>Pseudomonadati</taxon>
        <taxon>Pseudomonadota</taxon>
        <taxon>Alphaproteobacteria</taxon>
        <taxon>Sphingomonadales</taxon>
        <taxon>Sphingomonadaceae</taxon>
        <taxon>Tardibacter</taxon>
    </lineage>
</organism>
<dbReference type="STRING" id="1921510.BSL82_14710"/>
<protein>
    <recommendedName>
        <fullName evidence="3">DUF465 domain-containing protein</fullName>
    </recommendedName>
</protein>
<dbReference type="KEGG" id="sphj:BSL82_14710"/>
<dbReference type="InterPro" id="IPR007420">
    <property type="entry name" value="DUF465"/>
</dbReference>
<keyword evidence="2" id="KW-1185">Reference proteome</keyword>
<dbReference type="EMBL" id="CP018221">
    <property type="protein sequence ID" value="API60383.1"/>
    <property type="molecule type" value="Genomic_DNA"/>
</dbReference>
<dbReference type="Proteomes" id="UP000182063">
    <property type="component" value="Chromosome"/>
</dbReference>
<dbReference type="Gene3D" id="6.10.280.50">
    <property type="match status" value="1"/>
</dbReference>
<evidence type="ECO:0008006" key="3">
    <source>
        <dbReference type="Google" id="ProtNLM"/>
    </source>
</evidence>
<evidence type="ECO:0000313" key="1">
    <source>
        <dbReference type="EMBL" id="API60383.1"/>
    </source>
</evidence>
<dbReference type="OrthoDB" id="7451919at2"/>
<sequence>MNALNYRLLLVHSKLDAEVRREHKRRFPNALRLLRLKKLRLAIKDRMYRLAFVHQTGAA</sequence>